<comment type="caution">
    <text evidence="2">The sequence shown here is derived from an EMBL/GenBank/DDBJ whole genome shotgun (WGS) entry which is preliminary data.</text>
</comment>
<dbReference type="NCBIfam" id="TIGR03511">
    <property type="entry name" value="GldH_lipo"/>
    <property type="match status" value="1"/>
</dbReference>
<keyword evidence="2" id="KW-0449">Lipoprotein</keyword>
<dbReference type="InterPro" id="IPR020018">
    <property type="entry name" value="Motility-assoc_lipoprot_GldH"/>
</dbReference>
<dbReference type="Proteomes" id="UP001560573">
    <property type="component" value="Unassembled WGS sequence"/>
</dbReference>
<protein>
    <submittedName>
        <fullName evidence="2">Gliding motility lipoprotein GldH</fullName>
    </submittedName>
</protein>
<evidence type="ECO:0000313" key="2">
    <source>
        <dbReference type="EMBL" id="MEX6688388.1"/>
    </source>
</evidence>
<name>A0ABV3ZEY0_9BACT</name>
<accession>A0ABV3ZEY0</accession>
<proteinExistence type="predicted"/>
<keyword evidence="1" id="KW-0812">Transmembrane</keyword>
<keyword evidence="1" id="KW-1133">Transmembrane helix</keyword>
<organism evidence="2 3">
    <name type="scientific">Danxiaibacter flavus</name>
    <dbReference type="NCBI Taxonomy" id="3049108"/>
    <lineage>
        <taxon>Bacteria</taxon>
        <taxon>Pseudomonadati</taxon>
        <taxon>Bacteroidota</taxon>
        <taxon>Chitinophagia</taxon>
        <taxon>Chitinophagales</taxon>
        <taxon>Chitinophagaceae</taxon>
        <taxon>Danxiaibacter</taxon>
    </lineage>
</organism>
<keyword evidence="3" id="KW-1185">Reference proteome</keyword>
<dbReference type="PROSITE" id="PS51257">
    <property type="entry name" value="PROKAR_LIPOPROTEIN"/>
    <property type="match status" value="1"/>
</dbReference>
<gene>
    <name evidence="2" type="ORF">QTN47_12820</name>
</gene>
<dbReference type="RefSeq" id="WP_369329799.1">
    <property type="nucleotide sequence ID" value="NZ_JAULBC010000004.1"/>
</dbReference>
<evidence type="ECO:0000313" key="3">
    <source>
        <dbReference type="Proteomes" id="UP001560573"/>
    </source>
</evidence>
<reference evidence="2 3" key="1">
    <citation type="submission" date="2023-07" db="EMBL/GenBank/DDBJ databases">
        <authorList>
            <person name="Lian W.-H."/>
        </authorList>
    </citation>
    <scope>NUCLEOTIDE SEQUENCE [LARGE SCALE GENOMIC DNA]</scope>
    <source>
        <strain evidence="2 3">SYSU DXS3180</strain>
    </source>
</reference>
<dbReference type="EMBL" id="JAULBC010000004">
    <property type="protein sequence ID" value="MEX6688388.1"/>
    <property type="molecule type" value="Genomic_DNA"/>
</dbReference>
<feature type="transmembrane region" description="Helical" evidence="1">
    <location>
        <begin position="12"/>
        <end position="33"/>
    </location>
</feature>
<dbReference type="Pfam" id="PF14109">
    <property type="entry name" value="GldH_lipo"/>
    <property type="match status" value="1"/>
</dbReference>
<keyword evidence="1" id="KW-0472">Membrane</keyword>
<sequence length="164" mass="18893">MNKFKLLIAGRLIRVFIVLLIISIFASCTKIDFFEKTVSFNKHEWSSANKPSINFSVSDTSAYYNLFVVLRHSDAYGYNNIWLNLTVIPPGDTAQSELKEFQLADNKKGWLGSGMDDIFEHRIQVNKQPIKYKAGNYTFILQQMMREDPLEHILNAGIRIEKAK</sequence>
<evidence type="ECO:0000256" key="1">
    <source>
        <dbReference type="SAM" id="Phobius"/>
    </source>
</evidence>